<dbReference type="HOGENOM" id="CLU_091107_0_1_1"/>
<keyword evidence="1" id="KW-0812">Transmembrane</keyword>
<evidence type="ECO:0000256" key="1">
    <source>
        <dbReference type="SAM" id="Phobius"/>
    </source>
</evidence>
<dbReference type="PANTHER" id="PTHR12475">
    <property type="match status" value="1"/>
</dbReference>
<dbReference type="PANTHER" id="PTHR12475:SF4">
    <property type="entry name" value="PROTEIN THEM6"/>
    <property type="match status" value="1"/>
</dbReference>
<feature type="transmembrane region" description="Helical" evidence="1">
    <location>
        <begin position="7"/>
        <end position="26"/>
    </location>
</feature>
<gene>
    <name evidence="2" type="primary">AlNc14C19G1993</name>
    <name evidence="2" type="ORF">ALNC14_023560</name>
</gene>
<dbReference type="Gene3D" id="3.10.129.10">
    <property type="entry name" value="Hotdog Thioesterase"/>
    <property type="match status" value="1"/>
</dbReference>
<sequence length="228" mass="26376">MKRSSLAYISLAIIPILVGCVCYQWSRNFQLSVILTFASCFVVSDVWYFIRLLVYRIRIRTHHTNVFDSDSFSSWVALTSIDRNGHFTNSRYLRELGFARLQFWKRNGMWDIIKANGGNLIVSSQSIRYRRELGFGQTYTIQTRLLGWDSKAFYLEHRFVRHSTKVDFVHAIVLVKNAVIGNVSPQTAICLLLKCDLDSPSFRADLAAWVQYDTLSSQTLRNEKNITT</sequence>
<dbReference type="SUPFAM" id="SSF54637">
    <property type="entry name" value="Thioesterase/thiol ester dehydrase-isomerase"/>
    <property type="match status" value="1"/>
</dbReference>
<evidence type="ECO:0000313" key="2">
    <source>
        <dbReference type="EMBL" id="CCA16213.1"/>
    </source>
</evidence>
<protein>
    <submittedName>
        <fullName evidence="2">Uncharacterized protein AlNc14C19G1993</fullName>
    </submittedName>
</protein>
<dbReference type="AlphaFoldDB" id="F0W522"/>
<dbReference type="CDD" id="cd00586">
    <property type="entry name" value="4HBT"/>
    <property type="match status" value="1"/>
</dbReference>
<name>F0W522_9STRA</name>
<dbReference type="InterPro" id="IPR051490">
    <property type="entry name" value="THEM6_lcsJ_thioesterase"/>
</dbReference>
<proteinExistence type="predicted"/>
<accession>F0W522</accession>
<feature type="transmembrane region" description="Helical" evidence="1">
    <location>
        <begin position="32"/>
        <end position="50"/>
    </location>
</feature>
<dbReference type="Pfam" id="PF13279">
    <property type="entry name" value="4HBT_2"/>
    <property type="match status" value="1"/>
</dbReference>
<dbReference type="InterPro" id="IPR029069">
    <property type="entry name" value="HotDog_dom_sf"/>
</dbReference>
<organism evidence="2">
    <name type="scientific">Albugo laibachii Nc14</name>
    <dbReference type="NCBI Taxonomy" id="890382"/>
    <lineage>
        <taxon>Eukaryota</taxon>
        <taxon>Sar</taxon>
        <taxon>Stramenopiles</taxon>
        <taxon>Oomycota</taxon>
        <taxon>Peronosporomycetes</taxon>
        <taxon>Albuginales</taxon>
        <taxon>Albuginaceae</taxon>
        <taxon>Albugo</taxon>
    </lineage>
</organism>
<dbReference type="EMBL" id="FR824064">
    <property type="protein sequence ID" value="CCA16213.1"/>
    <property type="molecule type" value="Genomic_DNA"/>
</dbReference>
<dbReference type="PROSITE" id="PS51257">
    <property type="entry name" value="PROKAR_LIPOPROTEIN"/>
    <property type="match status" value="1"/>
</dbReference>
<reference evidence="2" key="1">
    <citation type="journal article" date="2011" name="PLoS Biol.">
        <title>Gene gain and loss during evolution of obligate parasitism in the white rust pathogen of Arabidopsis thaliana.</title>
        <authorList>
            <person name="Kemen E."/>
            <person name="Gardiner A."/>
            <person name="Schultz-Larsen T."/>
            <person name="Kemen A.C."/>
            <person name="Balmuth A.L."/>
            <person name="Robert-Seilaniantz A."/>
            <person name="Bailey K."/>
            <person name="Holub E."/>
            <person name="Studholme D.J."/>
            <person name="Maclean D."/>
            <person name="Jones J.D."/>
        </authorList>
    </citation>
    <scope>NUCLEOTIDE SEQUENCE</scope>
</reference>
<reference evidence="2" key="2">
    <citation type="submission" date="2011-02" db="EMBL/GenBank/DDBJ databases">
        <authorList>
            <person name="MacLean D."/>
        </authorList>
    </citation>
    <scope>NUCLEOTIDE SEQUENCE</scope>
</reference>
<keyword evidence="1" id="KW-1133">Transmembrane helix</keyword>
<keyword evidence="1" id="KW-0472">Membrane</keyword>